<dbReference type="SUPFAM" id="SSF53597">
    <property type="entry name" value="Dihydrofolate reductase-like"/>
    <property type="match status" value="1"/>
</dbReference>
<dbReference type="InterPro" id="IPR050765">
    <property type="entry name" value="Riboflavin_Biosynth_HTPR"/>
</dbReference>
<dbReference type="InterPro" id="IPR024072">
    <property type="entry name" value="DHFR-like_dom_sf"/>
</dbReference>
<accession>A0ABW0K1K1</accession>
<protein>
    <submittedName>
        <fullName evidence="2">Dihydrofolate reductase family protein</fullName>
    </submittedName>
</protein>
<dbReference type="Gene3D" id="3.40.430.10">
    <property type="entry name" value="Dihydrofolate Reductase, subunit A"/>
    <property type="match status" value="1"/>
</dbReference>
<dbReference type="Proteomes" id="UP001596018">
    <property type="component" value="Unassembled WGS sequence"/>
</dbReference>
<reference evidence="3" key="1">
    <citation type="journal article" date="2019" name="Int. J. Syst. Evol. Microbiol.">
        <title>The Global Catalogue of Microorganisms (GCM) 10K type strain sequencing project: providing services to taxonomists for standard genome sequencing and annotation.</title>
        <authorList>
            <consortium name="The Broad Institute Genomics Platform"/>
            <consortium name="The Broad Institute Genome Sequencing Center for Infectious Disease"/>
            <person name="Wu L."/>
            <person name="Ma J."/>
        </authorList>
    </citation>
    <scope>NUCLEOTIDE SEQUENCE [LARGE SCALE GENOMIC DNA]</scope>
    <source>
        <strain evidence="3">KACC 12822</strain>
    </source>
</reference>
<proteinExistence type="predicted"/>
<feature type="domain" description="Bacterial bifunctional deaminase-reductase C-terminal" evidence="1">
    <location>
        <begin position="103"/>
        <end position="181"/>
    </location>
</feature>
<dbReference type="Pfam" id="PF01872">
    <property type="entry name" value="RibD_C"/>
    <property type="match status" value="1"/>
</dbReference>
<evidence type="ECO:0000313" key="3">
    <source>
        <dbReference type="Proteomes" id="UP001596018"/>
    </source>
</evidence>
<keyword evidence="3" id="KW-1185">Reference proteome</keyword>
<gene>
    <name evidence="2" type="ORF">ACFPK0_16305</name>
</gene>
<evidence type="ECO:0000313" key="2">
    <source>
        <dbReference type="EMBL" id="MFC5441576.1"/>
    </source>
</evidence>
<dbReference type="PANTHER" id="PTHR38011:SF2">
    <property type="entry name" value="BIFUNCTIONAL DEAMINASE-REDUCTASE DOMAIN PROTEIN"/>
    <property type="match status" value="1"/>
</dbReference>
<sequence length="193" mass="20830">MRKLRIIEHISLDGVIQHSADDGDFPYSNWTTPYRTPVGLDALTAALGARFDLLLGRRTYDIWSGFWPKAPSSPMADGLNAATKHVATHRPESLEWGPFEGLGPDIVESVRRIKSQDGPDLILWGSSTLASPVLEHGLADEVLLIVYPVLLGRGKRLLAEGTPACSFELLGSEAMPSGVILSTYKVAGPLKAG</sequence>
<dbReference type="PANTHER" id="PTHR38011">
    <property type="entry name" value="DIHYDROFOLATE REDUCTASE FAMILY PROTEIN (AFU_ORTHOLOGUE AFUA_8G06820)"/>
    <property type="match status" value="1"/>
</dbReference>
<evidence type="ECO:0000259" key="1">
    <source>
        <dbReference type="Pfam" id="PF01872"/>
    </source>
</evidence>
<dbReference type="InterPro" id="IPR002734">
    <property type="entry name" value="RibDG_C"/>
</dbReference>
<name>A0ABW0K1K1_9GAMM</name>
<organism evidence="2 3">
    <name type="scientific">Rhodanobacter ginsenosidimutans</name>
    <dbReference type="NCBI Taxonomy" id="490571"/>
    <lineage>
        <taxon>Bacteria</taxon>
        <taxon>Pseudomonadati</taxon>
        <taxon>Pseudomonadota</taxon>
        <taxon>Gammaproteobacteria</taxon>
        <taxon>Lysobacterales</taxon>
        <taxon>Rhodanobacteraceae</taxon>
        <taxon>Rhodanobacter</taxon>
    </lineage>
</organism>
<dbReference type="EMBL" id="JBHSMM010000007">
    <property type="protein sequence ID" value="MFC5441576.1"/>
    <property type="molecule type" value="Genomic_DNA"/>
</dbReference>
<dbReference type="RefSeq" id="WP_377342236.1">
    <property type="nucleotide sequence ID" value="NZ_JALBWS010000007.1"/>
</dbReference>
<comment type="caution">
    <text evidence="2">The sequence shown here is derived from an EMBL/GenBank/DDBJ whole genome shotgun (WGS) entry which is preliminary data.</text>
</comment>